<evidence type="ECO:0008006" key="4">
    <source>
        <dbReference type="Google" id="ProtNLM"/>
    </source>
</evidence>
<sequence>MKKLLIAACVLGLTACAATDNSTTESATNAAPTMINMAGMTDQQATDELYNALLKSSYLATKLSPTSVAVQFGDNQFVLQPSMSEQGVDRILTNRLFAVHPQLHGSKELLVLIGSLNQKLNFAKFVIRENGGVIQVQGAATFVDSIELEELRRFMLWTDEGLKQVGKSLPKGSEDLIKPIPVIKPDAGA</sequence>
<evidence type="ECO:0000256" key="1">
    <source>
        <dbReference type="SAM" id="SignalP"/>
    </source>
</evidence>
<keyword evidence="3" id="KW-1185">Reference proteome</keyword>
<feature type="chain" id="PRO_5045601997" description="Lipoprotein" evidence="1">
    <location>
        <begin position="18"/>
        <end position="189"/>
    </location>
</feature>
<reference evidence="2 3" key="1">
    <citation type="submission" date="2022-01" db="EMBL/GenBank/DDBJ databases">
        <title>Whole genome-based taxonomy of the Shewanellaceae.</title>
        <authorList>
            <person name="Martin-Rodriguez A.J."/>
        </authorList>
    </citation>
    <scope>NUCLEOTIDE SEQUENCE [LARGE SCALE GENOMIC DNA]</scope>
    <source>
        <strain evidence="2 3">DSM 24955</strain>
    </source>
</reference>
<accession>A0ABT0KU71</accession>
<organism evidence="2 3">
    <name type="scientific">Shewanella electrodiphila</name>
    <dbReference type="NCBI Taxonomy" id="934143"/>
    <lineage>
        <taxon>Bacteria</taxon>
        <taxon>Pseudomonadati</taxon>
        <taxon>Pseudomonadota</taxon>
        <taxon>Gammaproteobacteria</taxon>
        <taxon>Alteromonadales</taxon>
        <taxon>Shewanellaceae</taxon>
        <taxon>Shewanella</taxon>
    </lineage>
</organism>
<dbReference type="RefSeq" id="WP_102526782.1">
    <property type="nucleotide sequence ID" value="NZ_JAKIKU010000014.1"/>
</dbReference>
<keyword evidence="1" id="KW-0732">Signal</keyword>
<evidence type="ECO:0000313" key="2">
    <source>
        <dbReference type="EMBL" id="MCL1047400.1"/>
    </source>
</evidence>
<gene>
    <name evidence="2" type="ORF">L2737_19040</name>
</gene>
<proteinExistence type="predicted"/>
<feature type="signal peptide" evidence="1">
    <location>
        <begin position="1"/>
        <end position="17"/>
    </location>
</feature>
<evidence type="ECO:0000313" key="3">
    <source>
        <dbReference type="Proteomes" id="UP001202134"/>
    </source>
</evidence>
<dbReference type="Proteomes" id="UP001202134">
    <property type="component" value="Unassembled WGS sequence"/>
</dbReference>
<name>A0ABT0KU71_9GAMM</name>
<dbReference type="EMBL" id="JAKIKU010000014">
    <property type="protein sequence ID" value="MCL1047400.1"/>
    <property type="molecule type" value="Genomic_DNA"/>
</dbReference>
<dbReference type="PROSITE" id="PS51257">
    <property type="entry name" value="PROKAR_LIPOPROTEIN"/>
    <property type="match status" value="1"/>
</dbReference>
<protein>
    <recommendedName>
        <fullName evidence="4">Lipoprotein</fullName>
    </recommendedName>
</protein>
<comment type="caution">
    <text evidence="2">The sequence shown here is derived from an EMBL/GenBank/DDBJ whole genome shotgun (WGS) entry which is preliminary data.</text>
</comment>